<evidence type="ECO:0000256" key="1">
    <source>
        <dbReference type="ARBA" id="ARBA00023002"/>
    </source>
</evidence>
<sequence>MSPFFQTLQAETERSRYQLIQSAIIQEALRGDVTRGQYLAFLAQAYHHVKHTVPLLMACGSRLDARHEWLKKAIAEYIDEEYGHEQWILNDIKAAGGDPVAVANAQPHITTQAMVAYAYHQVDRKNPVGFFGMVHVLEGTSTALATLAAEKIQVNLALPDSAFSYLTSHGSLDLEHVKFFEVLMNQLTAPEDQAAVVDTAHAIYHLYGEMFRSLPQANSDAIFDEVAA</sequence>
<protein>
    <submittedName>
        <fullName evidence="2">Iron-containing redox enzyme family protein</fullName>
    </submittedName>
</protein>
<dbReference type="GO" id="GO:0016491">
    <property type="term" value="F:oxidoreductase activity"/>
    <property type="evidence" value="ECO:0007669"/>
    <property type="project" value="UniProtKB-KW"/>
</dbReference>
<proteinExistence type="predicted"/>
<dbReference type="PANTHER" id="PTHR40279:SF3">
    <property type="entry name" value="4-AMINOBENZOATE SYNTHASE"/>
    <property type="match status" value="1"/>
</dbReference>
<gene>
    <name evidence="2" type="ORF">RGQ30_20990</name>
</gene>
<accession>A0AA86J073</accession>
<name>A0AA86J073_9BURK</name>
<dbReference type="AlphaFoldDB" id="A0AA86J073"/>
<evidence type="ECO:0000313" key="3">
    <source>
        <dbReference type="Proteomes" id="UP001329151"/>
    </source>
</evidence>
<dbReference type="EMBL" id="AP028947">
    <property type="protein sequence ID" value="BET26598.1"/>
    <property type="molecule type" value="Genomic_DNA"/>
</dbReference>
<dbReference type="PANTHER" id="PTHR40279">
    <property type="entry name" value="PQQC-LIKE PROTEIN"/>
    <property type="match status" value="1"/>
</dbReference>
<evidence type="ECO:0000313" key="2">
    <source>
        <dbReference type="EMBL" id="BET26598.1"/>
    </source>
</evidence>
<dbReference type="Proteomes" id="UP001329151">
    <property type="component" value="Chromosome"/>
</dbReference>
<dbReference type="RefSeq" id="WP_130555942.1">
    <property type="nucleotide sequence ID" value="NZ_AP028947.1"/>
</dbReference>
<keyword evidence="3" id="KW-1185">Reference proteome</keyword>
<dbReference type="InterPro" id="IPR016084">
    <property type="entry name" value="Haem_Oase-like_multi-hlx"/>
</dbReference>
<dbReference type="InterPro" id="IPR039068">
    <property type="entry name" value="PqqC-like"/>
</dbReference>
<keyword evidence="1" id="KW-0560">Oxidoreductase</keyword>
<dbReference type="Pfam" id="PF14518">
    <property type="entry name" value="Haem_oxygenas_2"/>
    <property type="match status" value="1"/>
</dbReference>
<dbReference type="Gene3D" id="1.20.910.10">
    <property type="entry name" value="Heme oxygenase-like"/>
    <property type="match status" value="1"/>
</dbReference>
<organism evidence="2 3">
    <name type="scientific">Limnobacter thiooxidans</name>
    <dbReference type="NCBI Taxonomy" id="131080"/>
    <lineage>
        <taxon>Bacteria</taxon>
        <taxon>Pseudomonadati</taxon>
        <taxon>Pseudomonadota</taxon>
        <taxon>Betaproteobacteria</taxon>
        <taxon>Burkholderiales</taxon>
        <taxon>Burkholderiaceae</taxon>
        <taxon>Limnobacter</taxon>
    </lineage>
</organism>
<reference evidence="2 3" key="1">
    <citation type="submission" date="2023-10" db="EMBL/GenBank/DDBJ databases">
        <title>Complete Genome Sequence of Limnobacter thiooxidans CS-K2T, Isolated from freshwater lake sediments in Bavaria, Germany.</title>
        <authorList>
            <person name="Naruki M."/>
            <person name="Watanabe A."/>
            <person name="Warashina T."/>
            <person name="Morita T."/>
            <person name="Arakawa K."/>
        </authorList>
    </citation>
    <scope>NUCLEOTIDE SEQUENCE [LARGE SCALE GENOMIC DNA]</scope>
    <source>
        <strain evidence="2 3">CS-K2</strain>
    </source>
</reference>
<dbReference type="SMART" id="SM01236">
    <property type="entry name" value="Haem_oxygenase_2"/>
    <property type="match status" value="1"/>
</dbReference>
<dbReference type="SUPFAM" id="SSF48613">
    <property type="entry name" value="Heme oxygenase-like"/>
    <property type="match status" value="1"/>
</dbReference>
<dbReference type="KEGG" id="lto:RGQ30_20990"/>